<dbReference type="EMBL" id="LNYO01000013">
    <property type="protein sequence ID" value="KTD36175.1"/>
    <property type="molecule type" value="Genomic_DNA"/>
</dbReference>
<feature type="transmembrane region" description="Helical" evidence="1">
    <location>
        <begin position="12"/>
        <end position="37"/>
    </location>
</feature>
<dbReference type="OrthoDB" id="5654176at2"/>
<dbReference type="AlphaFoldDB" id="A0A0W0WV51"/>
<evidence type="ECO:0000313" key="3">
    <source>
        <dbReference type="Proteomes" id="UP000054725"/>
    </source>
</evidence>
<protein>
    <recommendedName>
        <fullName evidence="4">Transmembrane protein</fullName>
    </recommendedName>
</protein>
<feature type="transmembrane region" description="Helical" evidence="1">
    <location>
        <begin position="95"/>
        <end position="116"/>
    </location>
</feature>
<feature type="transmembrane region" description="Helical" evidence="1">
    <location>
        <begin position="174"/>
        <end position="196"/>
    </location>
</feature>
<dbReference type="Proteomes" id="UP000054725">
    <property type="component" value="Unassembled WGS sequence"/>
</dbReference>
<comment type="caution">
    <text evidence="2">The sequence shown here is derived from an EMBL/GenBank/DDBJ whole genome shotgun (WGS) entry which is preliminary data.</text>
</comment>
<keyword evidence="1" id="KW-1133">Transmembrane helix</keyword>
<reference evidence="2 3" key="1">
    <citation type="submission" date="2015-11" db="EMBL/GenBank/DDBJ databases">
        <title>Genomic analysis of 38 Legionella species identifies large and diverse effector repertoires.</title>
        <authorList>
            <person name="Burstein D."/>
            <person name="Amaro F."/>
            <person name="Zusman T."/>
            <person name="Lifshitz Z."/>
            <person name="Cohen O."/>
            <person name="Gilbert J.A."/>
            <person name="Pupko T."/>
            <person name="Shuman H.A."/>
            <person name="Segal G."/>
        </authorList>
    </citation>
    <scope>NUCLEOTIDE SEQUENCE [LARGE SCALE GENOMIC DNA]</scope>
    <source>
        <strain evidence="2 3">ATCC 49506</strain>
    </source>
</reference>
<accession>A0A0W0WV51</accession>
<evidence type="ECO:0000256" key="1">
    <source>
        <dbReference type="SAM" id="Phobius"/>
    </source>
</evidence>
<dbReference type="STRING" id="45070.Lnau_1159"/>
<keyword evidence="3" id="KW-1185">Reference proteome</keyword>
<feature type="transmembrane region" description="Helical" evidence="1">
    <location>
        <begin position="57"/>
        <end position="83"/>
    </location>
</feature>
<organism evidence="2 3">
    <name type="scientific">Legionella nautarum</name>
    <dbReference type="NCBI Taxonomy" id="45070"/>
    <lineage>
        <taxon>Bacteria</taxon>
        <taxon>Pseudomonadati</taxon>
        <taxon>Pseudomonadota</taxon>
        <taxon>Gammaproteobacteria</taxon>
        <taxon>Legionellales</taxon>
        <taxon>Legionellaceae</taxon>
        <taxon>Legionella</taxon>
    </lineage>
</organism>
<dbReference type="RefSeq" id="WP_058504194.1">
    <property type="nucleotide sequence ID" value="NZ_CAAAIF010000001.1"/>
</dbReference>
<proteinExistence type="predicted"/>
<name>A0A0W0WV51_9GAMM</name>
<sequence>MDNQYDAVKSKSISHICWSAVFAGAFIGLGLSFLLQIYGMAISLSAYNSSSAGVTTIAIGGFLGFLVGTIAAFVAAGFVSGYLGRFHYNHCHGGIIYGFLTWSMALVLSAIMWLPFSHYTSSYVKALSPNVEITNALSQPVEIKPNTNTISKNEPTEAHSKVKITPTTLIGSSWLLFILFFIGALSCCIGACWGMACKKKCTAMPNSNRSTSA</sequence>
<dbReference type="PATRIC" id="fig|45070.6.peg.1224"/>
<keyword evidence="1" id="KW-0812">Transmembrane</keyword>
<keyword evidence="1" id="KW-0472">Membrane</keyword>
<evidence type="ECO:0000313" key="2">
    <source>
        <dbReference type="EMBL" id="KTD36175.1"/>
    </source>
</evidence>
<evidence type="ECO:0008006" key="4">
    <source>
        <dbReference type="Google" id="ProtNLM"/>
    </source>
</evidence>
<gene>
    <name evidence="2" type="ORF">Lnau_1159</name>
</gene>